<organism evidence="1 2">
    <name type="scientific">Ferrimonas sediminicola</name>
    <dbReference type="NCBI Taxonomy" id="2569538"/>
    <lineage>
        <taxon>Bacteria</taxon>
        <taxon>Pseudomonadati</taxon>
        <taxon>Pseudomonadota</taxon>
        <taxon>Gammaproteobacteria</taxon>
        <taxon>Alteromonadales</taxon>
        <taxon>Ferrimonadaceae</taxon>
        <taxon>Ferrimonas</taxon>
    </lineage>
</organism>
<dbReference type="OrthoDB" id="5917620at2"/>
<reference evidence="1 2" key="1">
    <citation type="submission" date="2019-04" db="EMBL/GenBank/DDBJ databases">
        <authorList>
            <person name="Hwang J.C."/>
        </authorList>
    </citation>
    <scope>NUCLEOTIDE SEQUENCE [LARGE SCALE GENOMIC DNA]</scope>
    <source>
        <strain evidence="1 2">IMCC35001</strain>
    </source>
</reference>
<protein>
    <submittedName>
        <fullName evidence="1">Uncharacterized protein</fullName>
    </submittedName>
</protein>
<dbReference type="InterPro" id="IPR050010">
    <property type="entry name" value="ETEC_3214_dom"/>
</dbReference>
<proteinExistence type="predicted"/>
<gene>
    <name evidence="1" type="ORF">FCL40_03275</name>
</gene>
<dbReference type="RefSeq" id="WP_136851300.1">
    <property type="nucleotide sequence ID" value="NZ_SWCI01000001.1"/>
</dbReference>
<dbReference type="AlphaFoldDB" id="A0A4U1BK47"/>
<evidence type="ECO:0000313" key="1">
    <source>
        <dbReference type="EMBL" id="TKB51592.1"/>
    </source>
</evidence>
<keyword evidence="2" id="KW-1185">Reference proteome</keyword>
<accession>A0A4U1BK47</accession>
<dbReference type="Proteomes" id="UP000305674">
    <property type="component" value="Unassembled WGS sequence"/>
</dbReference>
<sequence>MSPTEPEDATTSSVVIEALSSPLSTHWQKAKSGFLYLIAMMIGFGNWNDTKELSYSIYQGIQANFTHHVEEQLLDRIDVGNYLAYVEQDLGFPQVVKRSRVEKGLEFRYYKKNKFLLTLIVETGRISGYLVQTLDYQGLYSQLSAFSPVIPFSDKQLNLGTYSQSSPAAEKYQLDDFNLVYYMEPYPLGAKGMYATLYLGTVEYGVNPGDLSDLVREVAKKQTLGDQTNEELTLLRDRLKPNMYGIGSDKGELMAEALLTRYEYNTYF</sequence>
<dbReference type="NCBIfam" id="NF043066">
    <property type="entry name" value="ETEC_3214_dom"/>
    <property type="match status" value="1"/>
</dbReference>
<name>A0A4U1BK47_9GAMM</name>
<evidence type="ECO:0000313" key="2">
    <source>
        <dbReference type="Proteomes" id="UP000305674"/>
    </source>
</evidence>
<dbReference type="EMBL" id="SWCI01000001">
    <property type="protein sequence ID" value="TKB51592.1"/>
    <property type="molecule type" value="Genomic_DNA"/>
</dbReference>
<comment type="caution">
    <text evidence="1">The sequence shown here is derived from an EMBL/GenBank/DDBJ whole genome shotgun (WGS) entry which is preliminary data.</text>
</comment>